<sequence>MPVKSPFFLLGKIDSREWRNIQLSSYFNLAIFNVAIV</sequence>
<evidence type="ECO:0000313" key="1">
    <source>
        <dbReference type="EMBL" id="DAF88047.1"/>
    </source>
</evidence>
<proteinExistence type="predicted"/>
<organism evidence="1">
    <name type="scientific">Siphoviridae sp. ctHzJ4</name>
    <dbReference type="NCBI Taxonomy" id="2825426"/>
    <lineage>
        <taxon>Viruses</taxon>
        <taxon>Duplodnaviria</taxon>
        <taxon>Heunggongvirae</taxon>
        <taxon>Uroviricota</taxon>
        <taxon>Caudoviricetes</taxon>
    </lineage>
</organism>
<reference evidence="1" key="1">
    <citation type="journal article" date="2021" name="Proc. Natl. Acad. Sci. U.S.A.">
        <title>A Catalog of Tens of Thousands of Viruses from Human Metagenomes Reveals Hidden Associations with Chronic Diseases.</title>
        <authorList>
            <person name="Tisza M.J."/>
            <person name="Buck C.B."/>
        </authorList>
    </citation>
    <scope>NUCLEOTIDE SEQUENCE</scope>
    <source>
        <strain evidence="1">CtHzJ4</strain>
    </source>
</reference>
<protein>
    <submittedName>
        <fullName evidence="1">Uncharacterized protein</fullName>
    </submittedName>
</protein>
<dbReference type="EMBL" id="BK015976">
    <property type="protein sequence ID" value="DAF88047.1"/>
    <property type="molecule type" value="Genomic_DNA"/>
</dbReference>
<name>A0A8S5U0S4_9CAUD</name>
<accession>A0A8S5U0S4</accession>